<evidence type="ECO:0000256" key="1">
    <source>
        <dbReference type="SAM" id="MobiDB-lite"/>
    </source>
</evidence>
<proteinExistence type="predicted"/>
<protein>
    <submittedName>
        <fullName evidence="2">Uncharacterized protein</fullName>
    </submittedName>
</protein>
<evidence type="ECO:0000313" key="2">
    <source>
        <dbReference type="EMBL" id="KAG5283671.1"/>
    </source>
</evidence>
<dbReference type="AlphaFoldDB" id="A0AAV6HCU8"/>
<gene>
    <name evidence="2" type="ORF">AALO_G00044670</name>
</gene>
<dbReference type="Proteomes" id="UP000823561">
    <property type="component" value="Chromosome 3"/>
</dbReference>
<name>A0AAV6HCU8_9TELE</name>
<feature type="region of interest" description="Disordered" evidence="1">
    <location>
        <begin position="165"/>
        <end position="271"/>
    </location>
</feature>
<comment type="caution">
    <text evidence="2">The sequence shown here is derived from an EMBL/GenBank/DDBJ whole genome shotgun (WGS) entry which is preliminary data.</text>
</comment>
<keyword evidence="3" id="KW-1185">Reference proteome</keyword>
<evidence type="ECO:0000313" key="3">
    <source>
        <dbReference type="Proteomes" id="UP000823561"/>
    </source>
</evidence>
<sequence length="293" mass="32679">MVLILKGTGCHASSHLVPDVLASEQILMAHDTEVPLTNMSPVTLTIDRELGQNEATGAEGGGQHPPDALILGFISCFIRQHGEMFLIVEFVEEGNTGPVAKSWFKDGFSWWPPYKDQNRILKSVRKTEVPQPEKGWTRHAVRVIHETESFDTILAQWKRSCYTSDVQSDHEITKRQRKRKSYSSSEEESPDRGPPKQNRLAGAPAVPPPPPRERNGTTSRSQTGIDWAVTANNTPLGARPQEHPNRPLPIRSMPLDVTPPDRPNWSLPHQSMPTYQALHSRGEFRQPPCAAVG</sequence>
<accession>A0AAV6HCU8</accession>
<reference evidence="2" key="1">
    <citation type="submission" date="2020-10" db="EMBL/GenBank/DDBJ databases">
        <title>Chromosome-scale genome assembly of the Allis shad, Alosa alosa.</title>
        <authorList>
            <person name="Margot Z."/>
            <person name="Christophe K."/>
            <person name="Cabau C."/>
            <person name="Louis A."/>
            <person name="Berthelot C."/>
            <person name="Parey E."/>
            <person name="Roest Crollius H."/>
            <person name="Montfort J."/>
            <person name="Robinson-Rechavi M."/>
            <person name="Bucao C."/>
            <person name="Bouchez O."/>
            <person name="Gislard M."/>
            <person name="Lluch J."/>
            <person name="Milhes M."/>
            <person name="Lampietro C."/>
            <person name="Lopez Roques C."/>
            <person name="Donnadieu C."/>
            <person name="Braasch I."/>
            <person name="Desvignes T."/>
            <person name="Postlethwait J."/>
            <person name="Bobe J."/>
            <person name="Guiguen Y."/>
        </authorList>
    </citation>
    <scope>NUCLEOTIDE SEQUENCE</scope>
    <source>
        <strain evidence="2">M-15738</strain>
        <tissue evidence="2">Blood</tissue>
    </source>
</reference>
<dbReference type="EMBL" id="JADWDJ010000003">
    <property type="protein sequence ID" value="KAG5283671.1"/>
    <property type="molecule type" value="Genomic_DNA"/>
</dbReference>
<dbReference type="PANTHER" id="PTHR34153:SF2">
    <property type="entry name" value="SI:CH211-262H13.3-RELATED"/>
    <property type="match status" value="1"/>
</dbReference>
<feature type="compositionally biased region" description="Polar residues" evidence="1">
    <location>
        <begin position="216"/>
        <end position="235"/>
    </location>
</feature>
<dbReference type="PANTHER" id="PTHR34153">
    <property type="entry name" value="SI:CH211-262H13.3-RELATED-RELATED"/>
    <property type="match status" value="1"/>
</dbReference>
<organism evidence="2 3">
    <name type="scientific">Alosa alosa</name>
    <name type="common">allis shad</name>
    <dbReference type="NCBI Taxonomy" id="278164"/>
    <lineage>
        <taxon>Eukaryota</taxon>
        <taxon>Metazoa</taxon>
        <taxon>Chordata</taxon>
        <taxon>Craniata</taxon>
        <taxon>Vertebrata</taxon>
        <taxon>Euteleostomi</taxon>
        <taxon>Actinopterygii</taxon>
        <taxon>Neopterygii</taxon>
        <taxon>Teleostei</taxon>
        <taxon>Clupei</taxon>
        <taxon>Clupeiformes</taxon>
        <taxon>Clupeoidei</taxon>
        <taxon>Clupeidae</taxon>
        <taxon>Alosa</taxon>
    </lineage>
</organism>